<organism evidence="1 2">
    <name type="scientific">Thalassomonas actiniarum</name>
    <dbReference type="NCBI Taxonomy" id="485447"/>
    <lineage>
        <taxon>Bacteria</taxon>
        <taxon>Pseudomonadati</taxon>
        <taxon>Pseudomonadota</taxon>
        <taxon>Gammaproteobacteria</taxon>
        <taxon>Alteromonadales</taxon>
        <taxon>Colwelliaceae</taxon>
        <taxon>Thalassomonas</taxon>
    </lineage>
</organism>
<accession>A0AAE9YKJ0</accession>
<keyword evidence="2" id="KW-1185">Reference proteome</keyword>
<dbReference type="RefSeq" id="WP_044831608.1">
    <property type="nucleotide sequence ID" value="NZ_CP059735.1"/>
</dbReference>
<protein>
    <submittedName>
        <fullName evidence="1">Uncharacterized protein</fullName>
    </submittedName>
</protein>
<name>A0AAE9YKJ0_9GAMM</name>
<reference evidence="1 2" key="2">
    <citation type="journal article" date="2022" name="Mar. Drugs">
        <title>Bioassay-Guided Fractionation Leads to the Detection of Cholic Acid Generated by the Rare Thalassomonas sp.</title>
        <authorList>
            <person name="Pheiffer F."/>
            <person name="Schneider Y.K."/>
            <person name="Hansen E.H."/>
            <person name="Andersen J.H."/>
            <person name="Isaksson J."/>
            <person name="Busche T."/>
            <person name="R C."/>
            <person name="Kalinowski J."/>
            <person name="Zyl L.V."/>
            <person name="Trindade M."/>
        </authorList>
    </citation>
    <scope>NUCLEOTIDE SEQUENCE [LARGE SCALE GENOMIC DNA]</scope>
    <source>
        <strain evidence="1 2">A5K-106</strain>
    </source>
</reference>
<reference evidence="1 2" key="1">
    <citation type="journal article" date="2015" name="Genome Announc.">
        <title>Draft Genome Sequences of Marine Isolates of Thalassomonas viridans and Thalassomonas actiniarum.</title>
        <authorList>
            <person name="Olonade I."/>
            <person name="van Zyl L.J."/>
            <person name="Trindade M."/>
        </authorList>
    </citation>
    <scope>NUCLEOTIDE SEQUENCE [LARGE SCALE GENOMIC DNA]</scope>
    <source>
        <strain evidence="1 2">A5K-106</strain>
    </source>
</reference>
<dbReference type="KEGG" id="tact:SG35_016615"/>
<evidence type="ECO:0000313" key="1">
    <source>
        <dbReference type="EMBL" id="WDD96976.1"/>
    </source>
</evidence>
<gene>
    <name evidence="1" type="ORF">SG35_016615</name>
</gene>
<dbReference type="AlphaFoldDB" id="A0AAE9YKJ0"/>
<proteinExistence type="predicted"/>
<dbReference type="EMBL" id="CP059735">
    <property type="protein sequence ID" value="WDD96976.1"/>
    <property type="molecule type" value="Genomic_DNA"/>
</dbReference>
<sequence>MKENITRLYLIIFVLTSGITLATADKASAKSAEMSTGAPQIQSSSHQEVNLSPGNYFLIDPLGGYDALQLKLATDGSGKIKEHSAASITWHNNGATTEVTTLEPLVLYQFADSETDSYRGELVSITLTPSTEPDQSALYHYVAQQRIIHNETGELIESYQEQRVIQLINRKNTQRWHLDLVGKEWVIDDIDLLTYPEQPYFQGLSAARAAFFDNGLGIFTHHDQTISDFKWRLKGRKLEIKTLSESKKLSYSFWITELVEDIGVKFVANIRGKHANTWRTRNGYMLMQQDSRFTPESVIGSWSRANAQFDYYADQIHVPNIAHPASKWTISDSGILLRDKIVHPELGAVVECPDEQCYLSCTFTRNLIAKIGDTLYFESGLDSEFYDQGPIFYQGSAILTAKYSEKTGAEQFAHSWVDYARMQLNDVDAQTSLIFAPEFGSDGTEQHIVYKDSPGNLYGRYQVLDGKLHITQDEQTQVYELLSFNRDHIQVCRYFDGQSCEQGSQLTFSFNNNAGSLTTNE</sequence>
<dbReference type="Proteomes" id="UP000032568">
    <property type="component" value="Chromosome"/>
</dbReference>
<evidence type="ECO:0000313" key="2">
    <source>
        <dbReference type="Proteomes" id="UP000032568"/>
    </source>
</evidence>